<proteinExistence type="predicted"/>
<dbReference type="AlphaFoldDB" id="A0A3B0WI60"/>
<evidence type="ECO:0000256" key="1">
    <source>
        <dbReference type="SAM" id="MobiDB-lite"/>
    </source>
</evidence>
<name>A0A3B0WI60_9ZZZZ</name>
<evidence type="ECO:0000313" key="2">
    <source>
        <dbReference type="EMBL" id="VAW43234.1"/>
    </source>
</evidence>
<reference evidence="2" key="1">
    <citation type="submission" date="2018-06" db="EMBL/GenBank/DDBJ databases">
        <authorList>
            <person name="Zhirakovskaya E."/>
        </authorList>
    </citation>
    <scope>NUCLEOTIDE SEQUENCE</scope>
</reference>
<dbReference type="Gene3D" id="2.60.120.260">
    <property type="entry name" value="Galactose-binding domain-like"/>
    <property type="match status" value="1"/>
</dbReference>
<feature type="region of interest" description="Disordered" evidence="1">
    <location>
        <begin position="247"/>
        <end position="266"/>
    </location>
</feature>
<evidence type="ECO:0008006" key="3">
    <source>
        <dbReference type="Google" id="ProtNLM"/>
    </source>
</evidence>
<dbReference type="InterPro" id="IPR036779">
    <property type="entry name" value="LysM_dom_sf"/>
</dbReference>
<dbReference type="Gene3D" id="3.10.350.10">
    <property type="entry name" value="LysM domain"/>
    <property type="match status" value="1"/>
</dbReference>
<gene>
    <name evidence="2" type="ORF">MNBD_CHLOROFLEXI01-1897</name>
</gene>
<organism evidence="2">
    <name type="scientific">hydrothermal vent metagenome</name>
    <dbReference type="NCBI Taxonomy" id="652676"/>
    <lineage>
        <taxon>unclassified sequences</taxon>
        <taxon>metagenomes</taxon>
        <taxon>ecological metagenomes</taxon>
    </lineage>
</organism>
<protein>
    <recommendedName>
        <fullName evidence="3">LysM domain-containing protein</fullName>
    </recommendedName>
</protein>
<dbReference type="InterPro" id="IPR018392">
    <property type="entry name" value="LysM"/>
</dbReference>
<dbReference type="CDD" id="cd00118">
    <property type="entry name" value="LysM"/>
    <property type="match status" value="1"/>
</dbReference>
<sequence length="357" mass="38857">MKHKIAKSVLLLAATLLVALLSFPREQVAAQEIISGNLFENPGFEAGYFNQDGIPQIAVPNGWRMHWLDGVAFEGTEGVVAFRPETVVWYIEDAPVSERTLFWRDGSFTLKLFKPWAPVFVALSQDVPNLEVGRNYRMSVPIFVDMVGSYDGGNKVQPYRTDSGFVRFSVGSAGTPWRSGDLTYSPTWTAENVFPFYLAQQTYSWDFTATAESMTIFIEMGSRHPWENSGFFIDGVGLYALGTQSPVPNPGGGGGSAAPAGPTATPFPTPTPRPDGAIIHTVNSGESFWSIAIQYAPALGVTPEEALPIIRDLNGGSTFVAVGQEVLIKEPGETVNRPITPTRSLGSNHEVCQILYD</sequence>
<dbReference type="EMBL" id="UOEU01001049">
    <property type="protein sequence ID" value="VAW43234.1"/>
    <property type="molecule type" value="Genomic_DNA"/>
</dbReference>
<accession>A0A3B0WI60</accession>